<reference evidence="3" key="1">
    <citation type="journal article" date="2019" name="Int. J. Syst. Evol. Microbiol.">
        <title>The Global Catalogue of Microorganisms (GCM) 10K type strain sequencing project: providing services to taxonomists for standard genome sequencing and annotation.</title>
        <authorList>
            <consortium name="The Broad Institute Genomics Platform"/>
            <consortium name="The Broad Institute Genome Sequencing Center for Infectious Disease"/>
            <person name="Wu L."/>
            <person name="Ma J."/>
        </authorList>
    </citation>
    <scope>NUCLEOTIDE SEQUENCE [LARGE SCALE GENOMIC DNA]</scope>
    <source>
        <strain evidence="3">KCTC 42964</strain>
    </source>
</reference>
<dbReference type="InterPro" id="IPR057744">
    <property type="entry name" value="OTAase-like"/>
</dbReference>
<dbReference type="Gene3D" id="2.30.40.10">
    <property type="entry name" value="Urease, subunit C, domain 1"/>
    <property type="match status" value="1"/>
</dbReference>
<evidence type="ECO:0000259" key="1">
    <source>
        <dbReference type="Pfam" id="PF01979"/>
    </source>
</evidence>
<dbReference type="Gene3D" id="3.20.20.140">
    <property type="entry name" value="Metal-dependent hydrolases"/>
    <property type="match status" value="1"/>
</dbReference>
<sequence>MTTQTLIRNGLLFDSRAGLLAGERDILVDGGRIREVDGCGTIRSTGARVIDLRGRTVMPGLCDAHVHVMAGSADLAALDGWSPYYQAAKAGQIMAGMLKRGFTTVRDTGGGDWGLQLAVEHGLIAGPRLIQGGPVLSPTGGHADFRGPGAAGIDPCACCTGLGRIVDGVPEMLRACRDAIRRHAGHIKLVISGGVSSEHDPITAMQFSADEIRAAVEEAESAEIYVTAHGHPARAIKRALKLGVRCIEHGTMLDRDCIDLFLEKDAWLVPTMSILECLHERGPEAGLPQRSMEKLAAVRPTAMASMEMAYKAGVKLAYGTDLLGILHDEQSREFRIRAEVMAPGDILQQATINAARLFNREGDLGELVPGARADILAIDGNPLEDLGLLEGQGRHMALVMKDGEAVKNELN</sequence>
<dbReference type="CDD" id="cd01299">
    <property type="entry name" value="Met_dep_hydrolase_A"/>
    <property type="match status" value="1"/>
</dbReference>
<dbReference type="SUPFAM" id="SSF51556">
    <property type="entry name" value="Metallo-dependent hydrolases"/>
    <property type="match status" value="1"/>
</dbReference>
<dbReference type="Pfam" id="PF01979">
    <property type="entry name" value="Amidohydro_1"/>
    <property type="match status" value="1"/>
</dbReference>
<feature type="domain" description="Amidohydrolase-related" evidence="1">
    <location>
        <begin position="56"/>
        <end position="406"/>
    </location>
</feature>
<keyword evidence="3" id="KW-1185">Reference proteome</keyword>
<name>A0ABV7KTU5_9PROT</name>
<dbReference type="Proteomes" id="UP001595528">
    <property type="component" value="Unassembled WGS sequence"/>
</dbReference>
<comment type="caution">
    <text evidence="2">The sequence shown here is derived from an EMBL/GenBank/DDBJ whole genome shotgun (WGS) entry which is preliminary data.</text>
</comment>
<dbReference type="PANTHER" id="PTHR43135:SF3">
    <property type="entry name" value="ALPHA-D-RIBOSE 1-METHYLPHOSPHONATE 5-TRIPHOSPHATE DIPHOSPHATASE"/>
    <property type="match status" value="1"/>
</dbReference>
<dbReference type="EMBL" id="JBHRTR010000004">
    <property type="protein sequence ID" value="MFC3225732.1"/>
    <property type="molecule type" value="Genomic_DNA"/>
</dbReference>
<protein>
    <submittedName>
        <fullName evidence="2">Amidohydrolase family protein</fullName>
    </submittedName>
</protein>
<dbReference type="InterPro" id="IPR006680">
    <property type="entry name" value="Amidohydro-rel"/>
</dbReference>
<proteinExistence type="predicted"/>
<dbReference type="InterPro" id="IPR011059">
    <property type="entry name" value="Metal-dep_hydrolase_composite"/>
</dbReference>
<evidence type="ECO:0000313" key="2">
    <source>
        <dbReference type="EMBL" id="MFC3225732.1"/>
    </source>
</evidence>
<dbReference type="SUPFAM" id="SSF51338">
    <property type="entry name" value="Composite domain of metallo-dependent hydrolases"/>
    <property type="match status" value="1"/>
</dbReference>
<gene>
    <name evidence="2" type="ORF">ACFOGJ_00720</name>
</gene>
<dbReference type="RefSeq" id="WP_379897465.1">
    <property type="nucleotide sequence ID" value="NZ_JBHRTR010000004.1"/>
</dbReference>
<accession>A0ABV7KTU5</accession>
<organism evidence="2 3">
    <name type="scientific">Marinibaculum pumilum</name>
    <dbReference type="NCBI Taxonomy" id="1766165"/>
    <lineage>
        <taxon>Bacteria</taxon>
        <taxon>Pseudomonadati</taxon>
        <taxon>Pseudomonadota</taxon>
        <taxon>Alphaproteobacteria</taxon>
        <taxon>Rhodospirillales</taxon>
        <taxon>Rhodospirillaceae</taxon>
        <taxon>Marinibaculum</taxon>
    </lineage>
</organism>
<dbReference type="InterPro" id="IPR032466">
    <property type="entry name" value="Metal_Hydrolase"/>
</dbReference>
<dbReference type="PANTHER" id="PTHR43135">
    <property type="entry name" value="ALPHA-D-RIBOSE 1-METHYLPHOSPHONATE 5-TRIPHOSPHATE DIPHOSPHATASE"/>
    <property type="match status" value="1"/>
</dbReference>
<dbReference type="InterPro" id="IPR051781">
    <property type="entry name" value="Metallo-dep_Hydrolase"/>
</dbReference>
<evidence type="ECO:0000313" key="3">
    <source>
        <dbReference type="Proteomes" id="UP001595528"/>
    </source>
</evidence>